<feature type="signal peptide" evidence="2">
    <location>
        <begin position="1"/>
        <end position="27"/>
    </location>
</feature>
<dbReference type="InterPro" id="IPR011250">
    <property type="entry name" value="OMP/PagP_B-barrel"/>
</dbReference>
<feature type="chain" id="PRO_5045692612" evidence="2">
    <location>
        <begin position="28"/>
        <end position="186"/>
    </location>
</feature>
<evidence type="ECO:0000313" key="4">
    <source>
        <dbReference type="EMBL" id="MFC5543798.1"/>
    </source>
</evidence>
<accession>A0ABW0RGK1</accession>
<name>A0ABW0RGK1_9GAMM</name>
<proteinExistence type="predicted"/>
<keyword evidence="5" id="KW-1185">Reference proteome</keyword>
<evidence type="ECO:0000313" key="5">
    <source>
        <dbReference type="Proteomes" id="UP001596055"/>
    </source>
</evidence>
<gene>
    <name evidence="4" type="ORF">ACFPQA_01920</name>
</gene>
<reference evidence="5" key="1">
    <citation type="journal article" date="2019" name="Int. J. Syst. Evol. Microbiol.">
        <title>The Global Catalogue of Microorganisms (GCM) 10K type strain sequencing project: providing services to taxonomists for standard genome sequencing and annotation.</title>
        <authorList>
            <consortium name="The Broad Institute Genomics Platform"/>
            <consortium name="The Broad Institute Genome Sequencing Center for Infectious Disease"/>
            <person name="Wu L."/>
            <person name="Ma J."/>
        </authorList>
    </citation>
    <scope>NUCLEOTIDE SEQUENCE [LARGE SCALE GENOMIC DNA]</scope>
    <source>
        <strain evidence="5">CGMCC 4.1799</strain>
    </source>
</reference>
<feature type="domain" description="Outer membrane protein beta-barrel" evidence="3">
    <location>
        <begin position="18"/>
        <end position="186"/>
    </location>
</feature>
<sequence>MKRTTSLAMTIAGIASGALLASSPAMAQDMYKSSVGGLYAGLNYTFMNADYNDSNADADLGTLSGKVGVMATPFLGIEARAGFGVDDDRVGIADVSIDNFYGGYATVNLANESPVTPYAVLGFTRVESEADLGSSTIRDDGSDVSYGLGVNMQFAPNLSGNLEYMRYYDKDNVTLDGLGLGVQVNF</sequence>
<comment type="caution">
    <text evidence="4">The sequence shown here is derived from an EMBL/GenBank/DDBJ whole genome shotgun (WGS) entry which is preliminary data.</text>
</comment>
<dbReference type="Pfam" id="PF13505">
    <property type="entry name" value="OMP_b-brl"/>
    <property type="match status" value="1"/>
</dbReference>
<dbReference type="Proteomes" id="UP001596055">
    <property type="component" value="Unassembled WGS sequence"/>
</dbReference>
<dbReference type="SUPFAM" id="SSF56925">
    <property type="entry name" value="OMPA-like"/>
    <property type="match status" value="1"/>
</dbReference>
<organism evidence="4 5">
    <name type="scientific">Marinobacter koreensis</name>
    <dbReference type="NCBI Taxonomy" id="335974"/>
    <lineage>
        <taxon>Bacteria</taxon>
        <taxon>Pseudomonadati</taxon>
        <taxon>Pseudomonadota</taxon>
        <taxon>Gammaproteobacteria</taxon>
        <taxon>Pseudomonadales</taxon>
        <taxon>Marinobacteraceae</taxon>
        <taxon>Marinobacter</taxon>
    </lineage>
</organism>
<dbReference type="RefSeq" id="WP_248157793.1">
    <property type="nucleotide sequence ID" value="NZ_JAKZAJ010000003.1"/>
</dbReference>
<dbReference type="EMBL" id="JBHSNL010000001">
    <property type="protein sequence ID" value="MFC5543798.1"/>
    <property type="molecule type" value="Genomic_DNA"/>
</dbReference>
<dbReference type="Gene3D" id="2.40.160.20">
    <property type="match status" value="1"/>
</dbReference>
<evidence type="ECO:0000259" key="3">
    <source>
        <dbReference type="Pfam" id="PF13505"/>
    </source>
</evidence>
<keyword evidence="1 2" id="KW-0732">Signal</keyword>
<evidence type="ECO:0000256" key="2">
    <source>
        <dbReference type="SAM" id="SignalP"/>
    </source>
</evidence>
<evidence type="ECO:0000256" key="1">
    <source>
        <dbReference type="ARBA" id="ARBA00022729"/>
    </source>
</evidence>
<protein>
    <submittedName>
        <fullName evidence="4">Porin family protein</fullName>
    </submittedName>
</protein>
<dbReference type="InterPro" id="IPR027385">
    <property type="entry name" value="Beta-barrel_OMP"/>
</dbReference>